<keyword evidence="3 6" id="KW-0812">Transmembrane</keyword>
<proteinExistence type="predicted"/>
<feature type="transmembrane region" description="Helical" evidence="6">
    <location>
        <begin position="217"/>
        <end position="235"/>
    </location>
</feature>
<evidence type="ECO:0000256" key="6">
    <source>
        <dbReference type="SAM" id="Phobius"/>
    </source>
</evidence>
<feature type="transmembrane region" description="Helical" evidence="6">
    <location>
        <begin position="346"/>
        <end position="365"/>
    </location>
</feature>
<feature type="transmembrane region" description="Helical" evidence="6">
    <location>
        <begin position="435"/>
        <end position="457"/>
    </location>
</feature>
<dbReference type="Gene3D" id="1.20.1250.20">
    <property type="entry name" value="MFS general substrate transporter like domains"/>
    <property type="match status" value="1"/>
</dbReference>
<feature type="transmembrane region" description="Helical" evidence="6">
    <location>
        <begin position="282"/>
        <end position="304"/>
    </location>
</feature>
<dbReference type="AlphaFoldDB" id="A0A4R4TDQ6"/>
<organism evidence="7 8">
    <name type="scientific">Streptomyces hainanensis</name>
    <dbReference type="NCBI Taxonomy" id="402648"/>
    <lineage>
        <taxon>Bacteria</taxon>
        <taxon>Bacillati</taxon>
        <taxon>Actinomycetota</taxon>
        <taxon>Actinomycetes</taxon>
        <taxon>Kitasatosporales</taxon>
        <taxon>Streptomycetaceae</taxon>
        <taxon>Streptomyces</taxon>
    </lineage>
</organism>
<comment type="subcellular location">
    <subcellularLocation>
        <location evidence="1">Cell membrane</location>
        <topology evidence="1">Multi-pass membrane protein</topology>
    </subcellularLocation>
</comment>
<dbReference type="EMBL" id="SMKI01000105">
    <property type="protein sequence ID" value="TDC75477.1"/>
    <property type="molecule type" value="Genomic_DNA"/>
</dbReference>
<accession>A0A4R4TDQ6</accession>
<evidence type="ECO:0000256" key="2">
    <source>
        <dbReference type="ARBA" id="ARBA00022475"/>
    </source>
</evidence>
<keyword evidence="4 6" id="KW-1133">Transmembrane helix</keyword>
<dbReference type="Pfam" id="PF07690">
    <property type="entry name" value="MFS_1"/>
    <property type="match status" value="1"/>
</dbReference>
<keyword evidence="2" id="KW-1003">Cell membrane</keyword>
<feature type="transmembrane region" description="Helical" evidence="6">
    <location>
        <begin position="67"/>
        <end position="87"/>
    </location>
</feature>
<keyword evidence="5 6" id="KW-0472">Membrane</keyword>
<dbReference type="InterPro" id="IPR011701">
    <property type="entry name" value="MFS"/>
</dbReference>
<evidence type="ECO:0000256" key="3">
    <source>
        <dbReference type="ARBA" id="ARBA00022692"/>
    </source>
</evidence>
<keyword evidence="8" id="KW-1185">Reference proteome</keyword>
<name>A0A4R4TDQ6_9ACTN</name>
<evidence type="ECO:0000256" key="1">
    <source>
        <dbReference type="ARBA" id="ARBA00004651"/>
    </source>
</evidence>
<protein>
    <submittedName>
        <fullName evidence="7">MFS transporter</fullName>
    </submittedName>
</protein>
<dbReference type="PANTHER" id="PTHR23513">
    <property type="entry name" value="INTEGRAL MEMBRANE EFFLUX PROTEIN-RELATED"/>
    <property type="match status" value="1"/>
</dbReference>
<dbReference type="InterPro" id="IPR036259">
    <property type="entry name" value="MFS_trans_sf"/>
</dbReference>
<comment type="caution">
    <text evidence="7">The sequence shown here is derived from an EMBL/GenBank/DDBJ whole genome shotgun (WGS) entry which is preliminary data.</text>
</comment>
<sequence>MVVAESSSGTRSGAVSGRVSRAVQSAGHALRAVPLAIGRRVRRLTHAHGAGESGLGKLIELHAVHSAGDMLITMALASTIFFSVPTGEARGRVALYLIVTMAPFVLLAPVIGPLLDRVPHGRRAAMAAALLARGMLALVMASVVASGGLELYPAALGVLVCSKAYNIVRAAVVPRLLPTSISLVKANARITLTGLISAGVMAPFGLALHAVNDRLPLYVACLFTIAGAFLSFRLPHKVDLARGERDIHLAELAETRAAMAREKDERGASPLRAAAESPVFKALLANGSLRALSGFLLFFMAFLLRHESLPGLTPAFSLGLVGVAAGGGNALGNLLGNWLRDRTPELNLLVILLLALTATTAAAAAYSAFTVVAVCAVAGICQAMGKLSLDAIIQRDIREVVRTSTFARSETAVQMSWVLGGAIGISLPLNGALGMWVAAVLVLIGVLCTARSLAAAARRGTSHPRVR</sequence>
<evidence type="ECO:0000256" key="4">
    <source>
        <dbReference type="ARBA" id="ARBA00022989"/>
    </source>
</evidence>
<dbReference type="GO" id="GO:0005886">
    <property type="term" value="C:plasma membrane"/>
    <property type="evidence" value="ECO:0007669"/>
    <property type="project" value="UniProtKB-SubCell"/>
</dbReference>
<dbReference type="GO" id="GO:0022857">
    <property type="term" value="F:transmembrane transporter activity"/>
    <property type="evidence" value="ECO:0007669"/>
    <property type="project" value="InterPro"/>
</dbReference>
<evidence type="ECO:0000313" key="8">
    <source>
        <dbReference type="Proteomes" id="UP000295345"/>
    </source>
</evidence>
<evidence type="ECO:0000313" key="7">
    <source>
        <dbReference type="EMBL" id="TDC75477.1"/>
    </source>
</evidence>
<dbReference type="RefSeq" id="WP_132818043.1">
    <property type="nucleotide sequence ID" value="NZ_SMKI01000105.1"/>
</dbReference>
<evidence type="ECO:0000256" key="5">
    <source>
        <dbReference type="ARBA" id="ARBA00023136"/>
    </source>
</evidence>
<reference evidence="7 8" key="1">
    <citation type="submission" date="2019-03" db="EMBL/GenBank/DDBJ databases">
        <title>Draft genome sequences of novel Actinobacteria.</title>
        <authorList>
            <person name="Sahin N."/>
            <person name="Ay H."/>
            <person name="Saygin H."/>
        </authorList>
    </citation>
    <scope>NUCLEOTIDE SEQUENCE [LARGE SCALE GENOMIC DNA]</scope>
    <source>
        <strain evidence="7 8">DSM 41900</strain>
    </source>
</reference>
<feature type="transmembrane region" description="Helical" evidence="6">
    <location>
        <begin position="316"/>
        <end position="339"/>
    </location>
</feature>
<dbReference type="Proteomes" id="UP000295345">
    <property type="component" value="Unassembled WGS sequence"/>
</dbReference>
<feature type="transmembrane region" description="Helical" evidence="6">
    <location>
        <begin position="192"/>
        <end position="211"/>
    </location>
</feature>
<dbReference type="SUPFAM" id="SSF103473">
    <property type="entry name" value="MFS general substrate transporter"/>
    <property type="match status" value="1"/>
</dbReference>
<dbReference type="PANTHER" id="PTHR23513:SF18">
    <property type="entry name" value="INTEGRAL MEMBRANE PROTEIN"/>
    <property type="match status" value="1"/>
</dbReference>
<gene>
    <name evidence="7" type="ORF">E1283_12335</name>
</gene>
<dbReference type="OrthoDB" id="5170137at2"/>
<feature type="transmembrane region" description="Helical" evidence="6">
    <location>
        <begin position="93"/>
        <end position="112"/>
    </location>
</feature>